<sequence>MNIKLNQKIIKELCGTVSFNRGAAFNRANKITFENYSSDRCEARVAGMEDSHVIIEKDAGGGFHTKCSCPKLASFQKDCQHIAAVLLSIYEHQRQGTIPIEAMEMERQSGSSTNLELTKGLLTLFNDQPIRSSGHQLHFENRQLLDPAFTLKPVNIGKDTFIFGIEVAIGKTKVLSIRDFLEQVREGKPSLLSVSLTYDPSLHCFDKETDAVIQQLIQVIHDEKVYVDALPDKSEEPISNHMLLIPPSSWKPLIPLLTKAPLVNLEYNGITYDGLHFSDELIPLQFNFGEAEGKGYQLKIKGLNHLIVLNTYRSVLSGGKLIQLKHEDFKRLSDLKQMLDASETNQIPISHEQLDFFLEKVVPGLKKLGDVQLSGAVVEQFVKTPLIAKLYLDRVKDRLLAGLEFHYENMVINPLEGRELWAGSKVIRDAEKENEILQLMEDSSFAKTDGGYFFHNEQLEYEFLYHVLPKLQTIVQIYATTAVRNRIFRGNAHPQVRVRVKKERTNWLEFKFEMDGIPEKQIREVLLALEEKRKYYRLRNGSLLSLETKEFEEIHRFLNALPVQNEDLESGLNLPIVQGLRLLDSVDDRSAFTLEESFRQFLENIRNPDSLKFEVPKSLGLILRDYQKSGYKWMKTLAGYGFGGILADDMGLGKTLQSITFILSELPDIRKKKLPVLIVCPSSLTYNWLSEITKFAPDIQAIVVDGNKTERFKIQKDLTDIDVVITSYPLVRSDIKWFEKQAFHTVFFDEAQAFKNPITQTARAVKRISANYRFALTGTPVENSLEELWSIFHVVFPELFLGLKEYSNLSRKTIARRIRPFLLRRMKEDVLSELPEKIESLESMELLPDQKKLYAAYLAKLRHDTLKHLDKDTLRKNRIKILAGLTRLRQICSHPALFVDGYKGSSAKYEQLMQIVEESKVSGRRVLIFSQFTKMLKLISRDLAIQGLPFFYLDGQTPSEERVEICNRFNAGQRDLFLISLKAGGTGLNLTGADTVILYDTWWNPAVEEQAADRAHRMGQTNVVQVIKLVASGTIEEKMNELQEKKRHLIEEIIDSEKKASSALTEEDIREILMI</sequence>
<dbReference type="GO" id="GO:0005524">
    <property type="term" value="F:ATP binding"/>
    <property type="evidence" value="ECO:0007669"/>
    <property type="project" value="InterPro"/>
</dbReference>
<feature type="domain" description="SWIM-type" evidence="4">
    <location>
        <begin position="51"/>
        <end position="90"/>
    </location>
</feature>
<dbReference type="PATRIC" id="fig|889306.3.peg.3598"/>
<evidence type="ECO:0000259" key="4">
    <source>
        <dbReference type="PROSITE" id="PS50966"/>
    </source>
</evidence>
<name>A0A0C2V6M7_9BACL</name>
<dbReference type="SUPFAM" id="SSF52540">
    <property type="entry name" value="P-loop containing nucleoside triphosphate hydrolases"/>
    <property type="match status" value="2"/>
</dbReference>
<dbReference type="GO" id="GO:0016787">
    <property type="term" value="F:hydrolase activity"/>
    <property type="evidence" value="ECO:0007669"/>
    <property type="project" value="UniProtKB-KW"/>
</dbReference>
<dbReference type="Pfam" id="PF04434">
    <property type="entry name" value="SWIM"/>
    <property type="match status" value="1"/>
</dbReference>
<keyword evidence="2" id="KW-0479">Metal-binding</keyword>
<dbReference type="InterPro" id="IPR001650">
    <property type="entry name" value="Helicase_C-like"/>
</dbReference>
<feature type="domain" description="Helicase C-terminal" evidence="6">
    <location>
        <begin position="908"/>
        <end position="1070"/>
    </location>
</feature>
<keyword evidence="1" id="KW-0378">Hydrolase</keyword>
<feature type="coiled-coil region" evidence="3">
    <location>
        <begin position="1032"/>
        <end position="1059"/>
    </location>
</feature>
<evidence type="ECO:0000313" key="8">
    <source>
        <dbReference type="Proteomes" id="UP000031938"/>
    </source>
</evidence>
<proteinExistence type="predicted"/>
<keyword evidence="8" id="KW-1185">Reference proteome</keyword>
<evidence type="ECO:0000256" key="2">
    <source>
        <dbReference type="PROSITE-ProRule" id="PRU00325"/>
    </source>
</evidence>
<feature type="domain" description="Helicase ATP-binding" evidence="5">
    <location>
        <begin position="635"/>
        <end position="798"/>
    </location>
</feature>
<dbReference type="OrthoDB" id="9760715at2"/>
<keyword evidence="3" id="KW-0175">Coiled coil</keyword>
<dbReference type="InterPro" id="IPR013663">
    <property type="entry name" value="Helicase_SWF/SNF/SWI_bac"/>
</dbReference>
<dbReference type="GO" id="GO:0008270">
    <property type="term" value="F:zinc ion binding"/>
    <property type="evidence" value="ECO:0007669"/>
    <property type="project" value="UniProtKB-KW"/>
</dbReference>
<dbReference type="RefSeq" id="WP_041090531.1">
    <property type="nucleotide sequence ID" value="NZ_JXRP01000019.1"/>
</dbReference>
<dbReference type="AlphaFoldDB" id="A0A0C2V6M7"/>
<dbReference type="Pfam" id="PF00271">
    <property type="entry name" value="Helicase_C"/>
    <property type="match status" value="1"/>
</dbReference>
<dbReference type="InterPro" id="IPR027417">
    <property type="entry name" value="P-loop_NTPase"/>
</dbReference>
<dbReference type="STRING" id="889306.KP78_35810"/>
<dbReference type="Proteomes" id="UP000031938">
    <property type="component" value="Unassembled WGS sequence"/>
</dbReference>
<evidence type="ECO:0008006" key="9">
    <source>
        <dbReference type="Google" id="ProtNLM"/>
    </source>
</evidence>
<dbReference type="Gene3D" id="3.40.50.300">
    <property type="entry name" value="P-loop containing nucleotide triphosphate hydrolases"/>
    <property type="match status" value="1"/>
</dbReference>
<dbReference type="CDD" id="cd18793">
    <property type="entry name" value="SF2_C_SNF"/>
    <property type="match status" value="1"/>
</dbReference>
<accession>A0A0C2V6M7</accession>
<dbReference type="Pfam" id="PF08455">
    <property type="entry name" value="SNF2_assoc"/>
    <property type="match status" value="1"/>
</dbReference>
<dbReference type="InterPro" id="IPR000330">
    <property type="entry name" value="SNF2_N"/>
</dbReference>
<dbReference type="EMBL" id="JXRP01000019">
    <property type="protein sequence ID" value="KIL44617.1"/>
    <property type="molecule type" value="Genomic_DNA"/>
</dbReference>
<gene>
    <name evidence="7" type="ORF">KP78_35810</name>
</gene>
<keyword evidence="2" id="KW-0862">Zinc</keyword>
<dbReference type="PROSITE" id="PS51194">
    <property type="entry name" value="HELICASE_CTER"/>
    <property type="match status" value="1"/>
</dbReference>
<dbReference type="Gene3D" id="3.40.50.10810">
    <property type="entry name" value="Tandem AAA-ATPase domain"/>
    <property type="match status" value="1"/>
</dbReference>
<dbReference type="Pfam" id="PF00176">
    <property type="entry name" value="SNF2-rel_dom"/>
    <property type="match status" value="1"/>
</dbReference>
<evidence type="ECO:0000256" key="3">
    <source>
        <dbReference type="SAM" id="Coils"/>
    </source>
</evidence>
<dbReference type="InterPro" id="IPR038718">
    <property type="entry name" value="SNF2-like_sf"/>
</dbReference>
<dbReference type="PROSITE" id="PS50966">
    <property type="entry name" value="ZF_SWIM"/>
    <property type="match status" value="1"/>
</dbReference>
<reference evidence="7 8" key="1">
    <citation type="submission" date="2015-01" db="EMBL/GenBank/DDBJ databases">
        <title>Genome sequencing of Jeotgalibacillus soli.</title>
        <authorList>
            <person name="Goh K.M."/>
            <person name="Chan K.-G."/>
            <person name="Yaakop A.S."/>
            <person name="Ee R."/>
            <person name="Gan H.M."/>
            <person name="Chan C.S."/>
        </authorList>
    </citation>
    <scope>NUCLEOTIDE SEQUENCE [LARGE SCALE GENOMIC DNA]</scope>
    <source>
        <strain evidence="7 8">P9</strain>
    </source>
</reference>
<dbReference type="InterPro" id="IPR007527">
    <property type="entry name" value="Znf_SWIM"/>
</dbReference>
<dbReference type="SMART" id="SM00490">
    <property type="entry name" value="HELICc"/>
    <property type="match status" value="1"/>
</dbReference>
<dbReference type="InterPro" id="IPR049730">
    <property type="entry name" value="SNF2/RAD54-like_C"/>
</dbReference>
<dbReference type="FunFam" id="3.40.50.300:FF:000533">
    <property type="entry name" value="Helicase, Snf2 family"/>
    <property type="match status" value="1"/>
</dbReference>
<evidence type="ECO:0000259" key="6">
    <source>
        <dbReference type="PROSITE" id="PS51194"/>
    </source>
</evidence>
<organism evidence="7 8">
    <name type="scientific">Jeotgalibacillus soli</name>
    <dbReference type="NCBI Taxonomy" id="889306"/>
    <lineage>
        <taxon>Bacteria</taxon>
        <taxon>Bacillati</taxon>
        <taxon>Bacillota</taxon>
        <taxon>Bacilli</taxon>
        <taxon>Bacillales</taxon>
        <taxon>Caryophanaceae</taxon>
        <taxon>Jeotgalibacillus</taxon>
    </lineage>
</organism>
<keyword evidence="2" id="KW-0863">Zinc-finger</keyword>
<comment type="caution">
    <text evidence="7">The sequence shown here is derived from an EMBL/GenBank/DDBJ whole genome shotgun (WGS) entry which is preliminary data.</text>
</comment>
<evidence type="ECO:0000259" key="5">
    <source>
        <dbReference type="PROSITE" id="PS51192"/>
    </source>
</evidence>
<evidence type="ECO:0000256" key="1">
    <source>
        <dbReference type="ARBA" id="ARBA00022801"/>
    </source>
</evidence>
<protein>
    <recommendedName>
        <fullName evidence="9">Helicase SNF</fullName>
    </recommendedName>
</protein>
<dbReference type="SMART" id="SM00487">
    <property type="entry name" value="DEXDc"/>
    <property type="match status" value="1"/>
</dbReference>
<dbReference type="PANTHER" id="PTHR10799">
    <property type="entry name" value="SNF2/RAD54 HELICASE FAMILY"/>
    <property type="match status" value="1"/>
</dbReference>
<dbReference type="InterPro" id="IPR014001">
    <property type="entry name" value="Helicase_ATP-bd"/>
</dbReference>
<evidence type="ECO:0000313" key="7">
    <source>
        <dbReference type="EMBL" id="KIL44617.1"/>
    </source>
</evidence>
<dbReference type="PROSITE" id="PS51192">
    <property type="entry name" value="HELICASE_ATP_BIND_1"/>
    <property type="match status" value="1"/>
</dbReference>